<dbReference type="Proteomes" id="UP000237000">
    <property type="component" value="Unassembled WGS sequence"/>
</dbReference>
<keyword evidence="3" id="KW-1185">Reference proteome</keyword>
<dbReference type="InParanoid" id="A0A2P5F3U4"/>
<comment type="caution">
    <text evidence="2">The sequence shown here is derived from an EMBL/GenBank/DDBJ whole genome shotgun (WGS) entry which is preliminary data.</text>
</comment>
<evidence type="ECO:0000256" key="1">
    <source>
        <dbReference type="SAM" id="Phobius"/>
    </source>
</evidence>
<organism evidence="2 3">
    <name type="scientific">Trema orientale</name>
    <name type="common">Charcoal tree</name>
    <name type="synonym">Celtis orientalis</name>
    <dbReference type="NCBI Taxonomy" id="63057"/>
    <lineage>
        <taxon>Eukaryota</taxon>
        <taxon>Viridiplantae</taxon>
        <taxon>Streptophyta</taxon>
        <taxon>Embryophyta</taxon>
        <taxon>Tracheophyta</taxon>
        <taxon>Spermatophyta</taxon>
        <taxon>Magnoliopsida</taxon>
        <taxon>eudicotyledons</taxon>
        <taxon>Gunneridae</taxon>
        <taxon>Pentapetalae</taxon>
        <taxon>rosids</taxon>
        <taxon>fabids</taxon>
        <taxon>Rosales</taxon>
        <taxon>Cannabaceae</taxon>
        <taxon>Trema</taxon>
    </lineage>
</organism>
<evidence type="ECO:0000313" key="3">
    <source>
        <dbReference type="Proteomes" id="UP000237000"/>
    </source>
</evidence>
<dbReference type="EMBL" id="JXTC01000065">
    <property type="protein sequence ID" value="PON92451.1"/>
    <property type="molecule type" value="Genomic_DNA"/>
</dbReference>
<protein>
    <submittedName>
        <fullName evidence="2">Uncharacterized protein</fullName>
    </submittedName>
</protein>
<reference evidence="3" key="1">
    <citation type="submission" date="2016-06" db="EMBL/GenBank/DDBJ databases">
        <title>Parallel loss of symbiosis genes in relatives of nitrogen-fixing non-legume Parasponia.</title>
        <authorList>
            <person name="Van Velzen R."/>
            <person name="Holmer R."/>
            <person name="Bu F."/>
            <person name="Rutten L."/>
            <person name="Van Zeijl A."/>
            <person name="Liu W."/>
            <person name="Santuari L."/>
            <person name="Cao Q."/>
            <person name="Sharma T."/>
            <person name="Shen D."/>
            <person name="Roswanjaya Y."/>
            <person name="Wardhani T."/>
            <person name="Kalhor M.S."/>
            <person name="Jansen J."/>
            <person name="Van den Hoogen J."/>
            <person name="Gungor B."/>
            <person name="Hartog M."/>
            <person name="Hontelez J."/>
            <person name="Verver J."/>
            <person name="Yang W.-C."/>
            <person name="Schijlen E."/>
            <person name="Repin R."/>
            <person name="Schilthuizen M."/>
            <person name="Schranz E."/>
            <person name="Heidstra R."/>
            <person name="Miyata K."/>
            <person name="Fedorova E."/>
            <person name="Kohlen W."/>
            <person name="Bisseling T."/>
            <person name="Smit S."/>
            <person name="Geurts R."/>
        </authorList>
    </citation>
    <scope>NUCLEOTIDE SEQUENCE [LARGE SCALE GENOMIC DNA]</scope>
    <source>
        <strain evidence="3">cv. RG33-2</strain>
    </source>
</reference>
<proteinExistence type="predicted"/>
<keyword evidence="1" id="KW-1133">Transmembrane helix</keyword>
<accession>A0A2P5F3U4</accession>
<feature type="transmembrane region" description="Helical" evidence="1">
    <location>
        <begin position="12"/>
        <end position="31"/>
    </location>
</feature>
<dbReference type="AlphaFoldDB" id="A0A2P5F3U4"/>
<keyword evidence="1" id="KW-0812">Transmembrane</keyword>
<keyword evidence="1" id="KW-0472">Membrane</keyword>
<gene>
    <name evidence="2" type="ORF">TorRG33x02_117750</name>
</gene>
<evidence type="ECO:0000313" key="2">
    <source>
        <dbReference type="EMBL" id="PON92451.1"/>
    </source>
</evidence>
<sequence>MSGNIEKRETMLVIIISISMITTLVQAMKLIDSPTSSSQLLIHSPEIGKERSFPREHYNKLAGNWKGFQ</sequence>
<name>A0A2P5F3U4_TREOI</name>
<feature type="non-terminal residue" evidence="2">
    <location>
        <position position="69"/>
    </location>
</feature>